<evidence type="ECO:0000256" key="2">
    <source>
        <dbReference type="ARBA" id="ARBA00009045"/>
    </source>
</evidence>
<dbReference type="PANTHER" id="PTHR43731">
    <property type="entry name" value="RHOMBOID PROTEASE"/>
    <property type="match status" value="1"/>
</dbReference>
<feature type="domain" description="Peptidase S54 rhomboid" evidence="8">
    <location>
        <begin position="147"/>
        <end position="289"/>
    </location>
</feature>
<evidence type="ECO:0000259" key="8">
    <source>
        <dbReference type="Pfam" id="PF01694"/>
    </source>
</evidence>
<evidence type="ECO:0000256" key="5">
    <source>
        <dbReference type="ARBA" id="ARBA00022989"/>
    </source>
</evidence>
<dbReference type="Pfam" id="PF01694">
    <property type="entry name" value="Rhomboid"/>
    <property type="match status" value="1"/>
</dbReference>
<feature type="transmembrane region" description="Helical" evidence="7">
    <location>
        <begin position="240"/>
        <end position="261"/>
    </location>
</feature>
<dbReference type="InterPro" id="IPR022764">
    <property type="entry name" value="Peptidase_S54_rhomboid_dom"/>
</dbReference>
<feature type="transmembrane region" description="Helical" evidence="7">
    <location>
        <begin position="107"/>
        <end position="125"/>
    </location>
</feature>
<sequence>MFRLPGLYRIGRPLAFACNTKAPLRSSLFLKPSAVFSKPTSLLSQLRSYRSLTWKRYNRHYNLNKINWQRLAKPALFTGVFCVATTVGIPFLFLLPPFSSIYRYPKTVLYSIIAINVAGFFAWRIPAASRFMTRYGLLLKDNVYSSWTLLGSAFSHQDGFHILFNMMMLYSFGSSLCVFLGPANFLVMYLNSAVISSFFSLLVPAALRSSLAVGSLGASGAIMSVFGTFAYLFPRASIGFFFIPIPGGAWAVFLASIAVNAAGIVLKWSRYDFSAHLGGCVAGFAYGWWYDKLRKEKRRASYRLN</sequence>
<feature type="transmembrane region" description="Helical" evidence="7">
    <location>
        <begin position="273"/>
        <end position="290"/>
    </location>
</feature>
<dbReference type="Gene3D" id="1.20.1540.10">
    <property type="entry name" value="Rhomboid-like"/>
    <property type="match status" value="1"/>
</dbReference>
<dbReference type="GO" id="GO:0016020">
    <property type="term" value="C:membrane"/>
    <property type="evidence" value="ECO:0007669"/>
    <property type="project" value="UniProtKB-SubCell"/>
</dbReference>
<keyword evidence="6 7" id="KW-0472">Membrane</keyword>
<dbReference type="AlphaFoldDB" id="A0A1L0DJP2"/>
<evidence type="ECO:0000313" key="10">
    <source>
        <dbReference type="Proteomes" id="UP000182259"/>
    </source>
</evidence>
<evidence type="ECO:0000256" key="4">
    <source>
        <dbReference type="ARBA" id="ARBA00022801"/>
    </source>
</evidence>
<dbReference type="GO" id="GO:0006465">
    <property type="term" value="P:signal peptide processing"/>
    <property type="evidence" value="ECO:0007669"/>
    <property type="project" value="TreeGrafter"/>
</dbReference>
<reference evidence="10" key="1">
    <citation type="submission" date="2016-10" db="EMBL/GenBank/DDBJ databases">
        <authorList>
            <person name="Geijer C."/>
            <person name="Jareborg N."/>
            <person name="Dainat J."/>
        </authorList>
    </citation>
    <scope>NUCLEOTIDE SEQUENCE [LARGE SCALE GENOMIC DNA]</scope>
    <source>
        <strain evidence="10">PYCC 4715</strain>
    </source>
</reference>
<keyword evidence="3 7" id="KW-0812">Transmembrane</keyword>
<keyword evidence="4" id="KW-0378">Hydrolase</keyword>
<evidence type="ECO:0000256" key="1">
    <source>
        <dbReference type="ARBA" id="ARBA00004141"/>
    </source>
</evidence>
<feature type="transmembrane region" description="Helical" evidence="7">
    <location>
        <begin position="75"/>
        <end position="95"/>
    </location>
</feature>
<comment type="subcellular location">
    <subcellularLocation>
        <location evidence="1">Membrane</location>
        <topology evidence="1">Multi-pass membrane protein</topology>
    </subcellularLocation>
</comment>
<feature type="transmembrane region" description="Helical" evidence="7">
    <location>
        <begin position="160"/>
        <end position="180"/>
    </location>
</feature>
<dbReference type="EMBL" id="LT635767">
    <property type="protein sequence ID" value="SGZ56160.1"/>
    <property type="molecule type" value="Genomic_DNA"/>
</dbReference>
<evidence type="ECO:0000256" key="6">
    <source>
        <dbReference type="ARBA" id="ARBA00023136"/>
    </source>
</evidence>
<protein>
    <submittedName>
        <fullName evidence="9">CIC11C00000005349</fullName>
    </submittedName>
</protein>
<dbReference type="InterPro" id="IPR035952">
    <property type="entry name" value="Rhomboid-like_sf"/>
</dbReference>
<comment type="similarity">
    <text evidence="2">Belongs to the peptidase S54 family.</text>
</comment>
<evidence type="ECO:0000256" key="7">
    <source>
        <dbReference type="SAM" id="Phobius"/>
    </source>
</evidence>
<feature type="transmembrane region" description="Helical" evidence="7">
    <location>
        <begin position="213"/>
        <end position="233"/>
    </location>
</feature>
<dbReference type="GO" id="GO:0004252">
    <property type="term" value="F:serine-type endopeptidase activity"/>
    <property type="evidence" value="ECO:0007669"/>
    <property type="project" value="InterPro"/>
</dbReference>
<dbReference type="SUPFAM" id="SSF144091">
    <property type="entry name" value="Rhomboid-like"/>
    <property type="match status" value="1"/>
</dbReference>
<accession>A0A1L0DJP2</accession>
<dbReference type="InterPro" id="IPR050925">
    <property type="entry name" value="Rhomboid_protease_S54"/>
</dbReference>
<dbReference type="Proteomes" id="UP000182259">
    <property type="component" value="Chromosome IV"/>
</dbReference>
<proteinExistence type="inferred from homology"/>
<organism evidence="9 10">
    <name type="scientific">Sungouiella intermedia</name>
    <dbReference type="NCBI Taxonomy" id="45354"/>
    <lineage>
        <taxon>Eukaryota</taxon>
        <taxon>Fungi</taxon>
        <taxon>Dikarya</taxon>
        <taxon>Ascomycota</taxon>
        <taxon>Saccharomycotina</taxon>
        <taxon>Pichiomycetes</taxon>
        <taxon>Metschnikowiaceae</taxon>
        <taxon>Sungouiella</taxon>
    </lineage>
</organism>
<gene>
    <name evidence="9" type="ORF">SAMEA4029009_CIC11G00000005349</name>
</gene>
<keyword evidence="5 7" id="KW-1133">Transmembrane helix</keyword>
<name>A0A1L0DJP2_9ASCO</name>
<evidence type="ECO:0000256" key="3">
    <source>
        <dbReference type="ARBA" id="ARBA00022692"/>
    </source>
</evidence>
<dbReference type="FunFam" id="1.20.1540.10:FF:000012">
    <property type="entry name" value="Rhomboid family protein"/>
    <property type="match status" value="1"/>
</dbReference>
<evidence type="ECO:0000313" key="9">
    <source>
        <dbReference type="EMBL" id="SGZ56160.1"/>
    </source>
</evidence>
<dbReference type="PANTHER" id="PTHR43731:SF14">
    <property type="entry name" value="PRESENILIN-ASSOCIATED RHOMBOID-LIKE PROTEIN, MITOCHONDRIAL"/>
    <property type="match status" value="1"/>
</dbReference>